<dbReference type="SUPFAM" id="SSF55729">
    <property type="entry name" value="Acyl-CoA N-acyltransferases (Nat)"/>
    <property type="match status" value="1"/>
</dbReference>
<dbReference type="Proteomes" id="UP001281305">
    <property type="component" value="Chromosome"/>
</dbReference>
<proteinExistence type="predicted"/>
<organism evidence="2 3">
    <name type="scientific">Roseovarius rhodophyticola</name>
    <dbReference type="NCBI Taxonomy" id="3080827"/>
    <lineage>
        <taxon>Bacteria</taxon>
        <taxon>Pseudomonadati</taxon>
        <taxon>Pseudomonadota</taxon>
        <taxon>Alphaproteobacteria</taxon>
        <taxon>Rhodobacterales</taxon>
        <taxon>Roseobacteraceae</taxon>
        <taxon>Roseovarius</taxon>
    </lineage>
</organism>
<dbReference type="InterPro" id="IPR000182">
    <property type="entry name" value="GNAT_dom"/>
</dbReference>
<dbReference type="EMBL" id="CP146606">
    <property type="protein sequence ID" value="WYK17147.1"/>
    <property type="molecule type" value="Genomic_DNA"/>
</dbReference>
<accession>A0ABZ2TBS0</accession>
<dbReference type="InterPro" id="IPR016181">
    <property type="entry name" value="Acyl_CoA_acyltransferase"/>
</dbReference>
<gene>
    <name evidence="2" type="ORF">RZS32_012045</name>
</gene>
<feature type="domain" description="N-acetyltransferase" evidence="1">
    <location>
        <begin position="1"/>
        <end position="131"/>
    </location>
</feature>
<dbReference type="PROSITE" id="PS51186">
    <property type="entry name" value="GNAT"/>
    <property type="match status" value="1"/>
</dbReference>
<evidence type="ECO:0000313" key="3">
    <source>
        <dbReference type="Proteomes" id="UP001281305"/>
    </source>
</evidence>
<keyword evidence="3" id="KW-1185">Reference proteome</keyword>
<dbReference type="Gene3D" id="3.40.630.30">
    <property type="match status" value="1"/>
</dbReference>
<sequence>MTPQVAQIWQVPSLLRILWAHHQSDGLRDVWVMLKVTARGWVRVIEDAKGPVGFAMRDDARLHALYVHPRGQGAGVGRALLMDAQSDTSAIDLWVRQTNRSARRFYSRHGFAEKLRAGPQGAHILMVWPPERRSMP</sequence>
<protein>
    <submittedName>
        <fullName evidence="2">GNAT family N-acetyltransferase</fullName>
    </submittedName>
</protein>
<name>A0ABZ2TBS0_9RHOB</name>
<evidence type="ECO:0000259" key="1">
    <source>
        <dbReference type="PROSITE" id="PS51186"/>
    </source>
</evidence>
<dbReference type="RefSeq" id="WP_317057221.1">
    <property type="nucleotide sequence ID" value="NZ_CP146606.1"/>
</dbReference>
<dbReference type="Pfam" id="PF13508">
    <property type="entry name" value="Acetyltransf_7"/>
    <property type="match status" value="1"/>
</dbReference>
<dbReference type="CDD" id="cd04301">
    <property type="entry name" value="NAT_SF"/>
    <property type="match status" value="1"/>
</dbReference>
<reference evidence="2 3" key="1">
    <citation type="submission" date="2024-02" db="EMBL/GenBank/DDBJ databases">
        <title>Roseovarius strain W115 nov., isolated from a marine algae.</title>
        <authorList>
            <person name="Lee M.W."/>
            <person name="Lee J.K."/>
            <person name="Kim J.M."/>
            <person name="Choi D.G."/>
            <person name="Baek J.H."/>
            <person name="Bayburt H."/>
            <person name="Jung J.J."/>
            <person name="Han D.M."/>
            <person name="Jeon C.O."/>
        </authorList>
    </citation>
    <scope>NUCLEOTIDE SEQUENCE [LARGE SCALE GENOMIC DNA]</scope>
    <source>
        <strain evidence="2 3">W115</strain>
    </source>
</reference>
<evidence type="ECO:0000313" key="2">
    <source>
        <dbReference type="EMBL" id="WYK17147.1"/>
    </source>
</evidence>